<dbReference type="EMBL" id="JAGMWT010000001">
    <property type="protein sequence ID" value="KAH7138854.1"/>
    <property type="molecule type" value="Genomic_DNA"/>
</dbReference>
<evidence type="ECO:0000256" key="1">
    <source>
        <dbReference type="ARBA" id="ARBA00010790"/>
    </source>
</evidence>
<comment type="cofactor">
    <cofactor evidence="2">
        <name>FAD</name>
        <dbReference type="ChEBI" id="CHEBI:57692"/>
    </cofactor>
</comment>
<dbReference type="GO" id="GO:0050660">
    <property type="term" value="F:flavin adenine dinucleotide binding"/>
    <property type="evidence" value="ECO:0007669"/>
    <property type="project" value="InterPro"/>
</dbReference>
<accession>A0A9P9EKN6</accession>
<feature type="binding site" evidence="2">
    <location>
        <begin position="541"/>
        <end position="542"/>
    </location>
    <ligand>
        <name>FAD</name>
        <dbReference type="ChEBI" id="CHEBI:57692"/>
    </ligand>
</feature>
<dbReference type="InterPro" id="IPR007867">
    <property type="entry name" value="GMC_OxRtase_C"/>
</dbReference>
<dbReference type="InterPro" id="IPR012132">
    <property type="entry name" value="GMC_OxRdtase"/>
</dbReference>
<dbReference type="AlphaFoldDB" id="A0A9P9EKN6"/>
<keyword evidence="2" id="KW-0274">FAD</keyword>
<evidence type="ECO:0000259" key="3">
    <source>
        <dbReference type="Pfam" id="PF00732"/>
    </source>
</evidence>
<dbReference type="Pfam" id="PF05199">
    <property type="entry name" value="GMC_oxred_C"/>
    <property type="match status" value="1"/>
</dbReference>
<dbReference type="SUPFAM" id="SSF51905">
    <property type="entry name" value="FAD/NAD(P)-binding domain"/>
    <property type="match status" value="1"/>
</dbReference>
<dbReference type="PANTHER" id="PTHR11552:SF210">
    <property type="entry name" value="GLUCOSE-METHANOL-CHOLINE OXIDOREDUCTASE N-TERMINAL DOMAIN-CONTAINING PROTEIN-RELATED"/>
    <property type="match status" value="1"/>
</dbReference>
<feature type="binding site" evidence="2">
    <location>
        <position position="90"/>
    </location>
    <ligand>
        <name>FAD</name>
        <dbReference type="ChEBI" id="CHEBI:57692"/>
    </ligand>
</feature>
<evidence type="ECO:0000313" key="5">
    <source>
        <dbReference type="EMBL" id="KAH7138854.1"/>
    </source>
</evidence>
<protein>
    <recommendedName>
        <fullName evidence="7">GMC oxidoreductase</fullName>
    </recommendedName>
</protein>
<dbReference type="Pfam" id="PF00732">
    <property type="entry name" value="GMC_oxred_N"/>
    <property type="match status" value="1"/>
</dbReference>
<keyword evidence="6" id="KW-1185">Reference proteome</keyword>
<gene>
    <name evidence="5" type="ORF">B0J11DRAFT_26511</name>
</gene>
<feature type="domain" description="Glucose-methanol-choline oxidoreductase C-terminal" evidence="4">
    <location>
        <begin position="456"/>
        <end position="594"/>
    </location>
</feature>
<organism evidence="5 6">
    <name type="scientific">Dendryphion nanum</name>
    <dbReference type="NCBI Taxonomy" id="256645"/>
    <lineage>
        <taxon>Eukaryota</taxon>
        <taxon>Fungi</taxon>
        <taxon>Dikarya</taxon>
        <taxon>Ascomycota</taxon>
        <taxon>Pezizomycotina</taxon>
        <taxon>Dothideomycetes</taxon>
        <taxon>Pleosporomycetidae</taxon>
        <taxon>Pleosporales</taxon>
        <taxon>Torulaceae</taxon>
        <taxon>Dendryphion</taxon>
    </lineage>
</organism>
<comment type="similarity">
    <text evidence="1">Belongs to the GMC oxidoreductase family.</text>
</comment>
<evidence type="ECO:0000259" key="4">
    <source>
        <dbReference type="Pfam" id="PF05199"/>
    </source>
</evidence>
<dbReference type="PANTHER" id="PTHR11552">
    <property type="entry name" value="GLUCOSE-METHANOL-CHOLINE GMC OXIDOREDUCTASE"/>
    <property type="match status" value="1"/>
</dbReference>
<evidence type="ECO:0008006" key="7">
    <source>
        <dbReference type="Google" id="ProtNLM"/>
    </source>
</evidence>
<dbReference type="SUPFAM" id="SSF54373">
    <property type="entry name" value="FAD-linked reductases, C-terminal domain"/>
    <property type="match status" value="1"/>
</dbReference>
<dbReference type="PIRSF" id="PIRSF000137">
    <property type="entry name" value="Alcohol_oxidase"/>
    <property type="match status" value="1"/>
</dbReference>
<dbReference type="InterPro" id="IPR036188">
    <property type="entry name" value="FAD/NAD-bd_sf"/>
</dbReference>
<dbReference type="Proteomes" id="UP000700596">
    <property type="component" value="Unassembled WGS sequence"/>
</dbReference>
<keyword evidence="2" id="KW-0285">Flavoprotein</keyword>
<dbReference type="OrthoDB" id="269227at2759"/>
<dbReference type="GO" id="GO:0016614">
    <property type="term" value="F:oxidoreductase activity, acting on CH-OH group of donors"/>
    <property type="evidence" value="ECO:0007669"/>
    <property type="project" value="InterPro"/>
</dbReference>
<dbReference type="InterPro" id="IPR000172">
    <property type="entry name" value="GMC_OxRdtase_N"/>
</dbReference>
<reference evidence="5" key="1">
    <citation type="journal article" date="2021" name="Nat. Commun.">
        <title>Genetic determinants of endophytism in the Arabidopsis root mycobiome.</title>
        <authorList>
            <person name="Mesny F."/>
            <person name="Miyauchi S."/>
            <person name="Thiergart T."/>
            <person name="Pickel B."/>
            <person name="Atanasova L."/>
            <person name="Karlsson M."/>
            <person name="Huettel B."/>
            <person name="Barry K.W."/>
            <person name="Haridas S."/>
            <person name="Chen C."/>
            <person name="Bauer D."/>
            <person name="Andreopoulos W."/>
            <person name="Pangilinan J."/>
            <person name="LaButti K."/>
            <person name="Riley R."/>
            <person name="Lipzen A."/>
            <person name="Clum A."/>
            <person name="Drula E."/>
            <person name="Henrissat B."/>
            <person name="Kohler A."/>
            <person name="Grigoriev I.V."/>
            <person name="Martin F.M."/>
            <person name="Hacquard S."/>
        </authorList>
    </citation>
    <scope>NUCLEOTIDE SEQUENCE</scope>
    <source>
        <strain evidence="5">MPI-CAGE-CH-0243</strain>
    </source>
</reference>
<comment type="caution">
    <text evidence="5">The sequence shown here is derived from an EMBL/GenBank/DDBJ whole genome shotgun (WGS) entry which is preliminary data.</text>
</comment>
<dbReference type="Gene3D" id="3.50.50.60">
    <property type="entry name" value="FAD/NAD(P)-binding domain"/>
    <property type="match status" value="1"/>
</dbReference>
<proteinExistence type="inferred from homology"/>
<evidence type="ECO:0000313" key="6">
    <source>
        <dbReference type="Proteomes" id="UP000700596"/>
    </source>
</evidence>
<dbReference type="Gene3D" id="3.30.560.10">
    <property type="entry name" value="Glucose Oxidase, domain 3"/>
    <property type="match status" value="1"/>
</dbReference>
<name>A0A9P9EKN6_9PLEO</name>
<feature type="domain" description="Glucose-methanol-choline oxidoreductase N-terminal" evidence="3">
    <location>
        <begin position="7"/>
        <end position="319"/>
    </location>
</feature>
<evidence type="ECO:0000256" key="2">
    <source>
        <dbReference type="PIRSR" id="PIRSR000137-2"/>
    </source>
</evidence>
<sequence length="607" mass="66040">MADSKFFDYVIVGGGTAGLVLANRLSEDINVSVAVIEAGGDATSDPRSMTPAFWSMTINSELDWAFATTKQDGLNGRRIGHSQGKMLGGTSSMNAQALIPPSAFDLNAWGELGNSEWSWEFATHLSKLFTLQFPDDETSKHYNTAWAKDFADEGNGNVKASFTGLKDNPFSKIWIETFDNLGYPLTASPFSGHSTGAYSCPSTVDHVTKTRSTSATAYYLPIASRPNLKVFDHAIAGKIVLEQDEATKETRAIAVAFSKDDSEQIIKAKREIILSAGVFNTPKLLELSGIGNPEILHAHGIDAKVENVYVGTNLQDHLVGGISFEVVDGVKTGDSMMRQDPEELKQAMELWQKREGPLGSPGITSVAYLPTVDFATDKEARAQALTRLENTEVNHPLDTARIKLARNLIERGDEGTAQYLIFPAQTRKAGKDTVGVFAPGLEPENYVTICASLSHPLSTGTVHISSSDVAEPPIIDHRYLSNNFDLDVFGRHYRYIETIAATEPFSTVLKPGGKRNDPRSVFNGDLEKAKEYARIASSTHWHSVGTCAMAPKEKGGVVDEKFRVYGVKGLRIVDASVFPLVPQSNTQTLVYSVAEKASELIKGDVLE</sequence>